<dbReference type="OrthoDB" id="62120at2759"/>
<sequence length="797" mass="85363">MPPGPHQSGPPPSLLYDPSHLTDTSPPATTAHGHFETPPSSPRLGPQDDHLGSLNPPSANPDAPHLLTPYPLSSTARTDNGLRNSGPSASPASSGHILSEKPLENDAHHGEGASLVTHLDKDRTRSKRKRYIWLAVGLLVIIIVVLAIVLPVVLTSKAHSSSGSSSSSSSGNGNGNGHGHGGSPGSPNNPESPTGAVTGGDGSVVVMADGTSFKYTNKFGGFWVDDPRNPFNNSARAQSFTKSLDEAWDYSTDQIRGVNLGGWLVLEPFIAPAVFEKYQNVPPSAALPGGDVHDEWSLSVAMLNDTSTGGGIEQLEDHYKTFITEQDFAEIAGAGLNWIRLPIPYWAIETWPGEPFFARKAWDYVLLAFKWARKYGLRVYLELHTIPGSQNGYNHSGRMGTINFLNGYMGIANAQRTTDYIRFITEFISQEGYTDVVQMFGPINEPLLGIIGRDQLTRFYLQTHDMIRGITGIGKGPYIVIHDGFQADSSWKDFLPGSDRIVLDTHPYVAFGGDFNHPLTYWPQAGCIAYGNNQSQMDFGITISGEWSGAINNCGKWVLSVGQESTYAECPTWDDWQNWTADMKTGIKNFIMSQMDAMALPGYFFWTWKVGNSSVTGKVEAPLWSYKLGLENGWVPDDPREALGICQSLGFLRNLPWDGNYKSWQTGGTGAGTIAADVVAQYSQYPPPALSNVAGANPAQLPVYTATAAPVTLPPPQFTAATVSMGNGWADARDTESKMAPIEGCVYPNAWGPDGTSTALVCNGATAHIGGRGAPAATVAAAPTAGLAPAPTSAPAV</sequence>
<evidence type="ECO:0000256" key="16">
    <source>
        <dbReference type="SAM" id="MobiDB-lite"/>
    </source>
</evidence>
<evidence type="ECO:0000256" key="10">
    <source>
        <dbReference type="ARBA" id="ARBA00023295"/>
    </source>
</evidence>
<keyword evidence="5" id="KW-0378">Hydrolase</keyword>
<comment type="subcellular location">
    <subcellularLocation>
        <location evidence="1">Cell membrane</location>
        <topology evidence="1">Single-pass type II membrane protein</topology>
    </subcellularLocation>
</comment>
<evidence type="ECO:0000256" key="7">
    <source>
        <dbReference type="ARBA" id="ARBA00022989"/>
    </source>
</evidence>
<feature type="compositionally biased region" description="Pro residues" evidence="16">
    <location>
        <begin position="1"/>
        <end position="13"/>
    </location>
</feature>
<evidence type="ECO:0000256" key="1">
    <source>
        <dbReference type="ARBA" id="ARBA00004401"/>
    </source>
</evidence>
<dbReference type="GO" id="GO:0071555">
    <property type="term" value="P:cell wall organization"/>
    <property type="evidence" value="ECO:0007669"/>
    <property type="project" value="UniProtKB-KW"/>
</dbReference>
<dbReference type="AlphaFoldDB" id="A0A2G8SRX9"/>
<dbReference type="GO" id="GO:0005886">
    <property type="term" value="C:plasma membrane"/>
    <property type="evidence" value="ECO:0007669"/>
    <property type="project" value="UniProtKB-SubCell"/>
</dbReference>
<keyword evidence="11" id="KW-0961">Cell wall biogenesis/degradation</keyword>
<dbReference type="GO" id="GO:0005576">
    <property type="term" value="C:extracellular region"/>
    <property type="evidence" value="ECO:0007669"/>
    <property type="project" value="TreeGrafter"/>
</dbReference>
<dbReference type="Proteomes" id="UP000230002">
    <property type="component" value="Unassembled WGS sequence"/>
</dbReference>
<keyword evidence="8 17" id="KW-0472">Membrane</keyword>
<dbReference type="EC" id="3.2.1.58" evidence="14"/>
<protein>
    <recommendedName>
        <fullName evidence="14">glucan 1,3-beta-glucosidase</fullName>
        <ecNumber evidence="14">3.2.1.58</ecNumber>
    </recommendedName>
    <alternativeName>
        <fullName evidence="15">Exo-1,3-beta-glucanase D</fullName>
    </alternativeName>
</protein>
<dbReference type="PANTHER" id="PTHR31297:SF34">
    <property type="entry name" value="GLUCAN 1,3-BETA-GLUCOSIDASE 2"/>
    <property type="match status" value="1"/>
</dbReference>
<evidence type="ECO:0000256" key="9">
    <source>
        <dbReference type="ARBA" id="ARBA00023180"/>
    </source>
</evidence>
<feature type="transmembrane region" description="Helical" evidence="17">
    <location>
        <begin position="131"/>
        <end position="154"/>
    </location>
</feature>
<dbReference type="InterPro" id="IPR050386">
    <property type="entry name" value="Glycosyl_hydrolase_5"/>
</dbReference>
<dbReference type="GO" id="GO:0009986">
    <property type="term" value="C:cell surface"/>
    <property type="evidence" value="ECO:0007669"/>
    <property type="project" value="TreeGrafter"/>
</dbReference>
<gene>
    <name evidence="19" type="ORF">GSI_00215</name>
</gene>
<evidence type="ECO:0000256" key="14">
    <source>
        <dbReference type="ARBA" id="ARBA00038929"/>
    </source>
</evidence>
<dbReference type="GO" id="GO:0009251">
    <property type="term" value="P:glucan catabolic process"/>
    <property type="evidence" value="ECO:0007669"/>
    <property type="project" value="TreeGrafter"/>
</dbReference>
<dbReference type="GO" id="GO:0004338">
    <property type="term" value="F:glucan exo-1,3-beta-glucosidase activity"/>
    <property type="evidence" value="ECO:0007669"/>
    <property type="project" value="UniProtKB-EC"/>
</dbReference>
<feature type="compositionally biased region" description="Low complexity" evidence="16">
    <location>
        <begin position="159"/>
        <end position="171"/>
    </location>
</feature>
<feature type="domain" description="Glycoside hydrolase family 5" evidence="18">
    <location>
        <begin position="314"/>
        <end position="510"/>
    </location>
</feature>
<keyword evidence="3" id="KW-1003">Cell membrane</keyword>
<dbReference type="PANTHER" id="PTHR31297">
    <property type="entry name" value="GLUCAN ENDO-1,6-BETA-GLUCOSIDASE B"/>
    <property type="match status" value="1"/>
</dbReference>
<dbReference type="SUPFAM" id="SSF51445">
    <property type="entry name" value="(Trans)glycosidases"/>
    <property type="match status" value="1"/>
</dbReference>
<dbReference type="STRING" id="1077348.A0A2G8SRX9"/>
<dbReference type="InterPro" id="IPR017853">
    <property type="entry name" value="GH"/>
</dbReference>
<dbReference type="InterPro" id="IPR001547">
    <property type="entry name" value="Glyco_hydro_5"/>
</dbReference>
<name>A0A2G8SRX9_9APHY</name>
<evidence type="ECO:0000256" key="11">
    <source>
        <dbReference type="ARBA" id="ARBA00023316"/>
    </source>
</evidence>
<keyword evidence="4 17" id="KW-0812">Transmembrane</keyword>
<dbReference type="Gene3D" id="3.20.20.80">
    <property type="entry name" value="Glycosidases"/>
    <property type="match status" value="1"/>
</dbReference>
<feature type="region of interest" description="Disordered" evidence="16">
    <location>
        <begin position="1"/>
        <end position="98"/>
    </location>
</feature>
<evidence type="ECO:0000256" key="4">
    <source>
        <dbReference type="ARBA" id="ARBA00022692"/>
    </source>
</evidence>
<feature type="region of interest" description="Disordered" evidence="16">
    <location>
        <begin position="159"/>
        <end position="201"/>
    </location>
</feature>
<keyword evidence="9" id="KW-0325">Glycoprotein</keyword>
<comment type="similarity">
    <text evidence="2">Belongs to the glycosyl hydrolase 5 (cellulase A) family.</text>
</comment>
<keyword evidence="7 17" id="KW-1133">Transmembrane helix</keyword>
<evidence type="ECO:0000256" key="5">
    <source>
        <dbReference type="ARBA" id="ARBA00022801"/>
    </source>
</evidence>
<feature type="compositionally biased region" description="Polar residues" evidence="16">
    <location>
        <begin position="71"/>
        <end position="83"/>
    </location>
</feature>
<feature type="compositionally biased region" description="Gly residues" evidence="16">
    <location>
        <begin position="172"/>
        <end position="184"/>
    </location>
</feature>
<evidence type="ECO:0000256" key="17">
    <source>
        <dbReference type="SAM" id="Phobius"/>
    </source>
</evidence>
<evidence type="ECO:0000256" key="12">
    <source>
        <dbReference type="ARBA" id="ARBA00036824"/>
    </source>
</evidence>
<evidence type="ECO:0000256" key="15">
    <source>
        <dbReference type="ARBA" id="ARBA00041260"/>
    </source>
</evidence>
<evidence type="ECO:0000256" key="2">
    <source>
        <dbReference type="ARBA" id="ARBA00005641"/>
    </source>
</evidence>
<dbReference type="Pfam" id="PF00150">
    <property type="entry name" value="Cellulase"/>
    <property type="match status" value="1"/>
</dbReference>
<organism evidence="19 20">
    <name type="scientific">Ganoderma sinense ZZ0214-1</name>
    <dbReference type="NCBI Taxonomy" id="1077348"/>
    <lineage>
        <taxon>Eukaryota</taxon>
        <taxon>Fungi</taxon>
        <taxon>Dikarya</taxon>
        <taxon>Basidiomycota</taxon>
        <taxon>Agaricomycotina</taxon>
        <taxon>Agaricomycetes</taxon>
        <taxon>Polyporales</taxon>
        <taxon>Polyporaceae</taxon>
        <taxon>Ganoderma</taxon>
    </lineage>
</organism>
<evidence type="ECO:0000256" key="13">
    <source>
        <dbReference type="ARBA" id="ARBA00037126"/>
    </source>
</evidence>
<evidence type="ECO:0000256" key="8">
    <source>
        <dbReference type="ARBA" id="ARBA00023136"/>
    </source>
</evidence>
<evidence type="ECO:0000256" key="6">
    <source>
        <dbReference type="ARBA" id="ARBA00022968"/>
    </source>
</evidence>
<comment type="function">
    <text evidence="13">Glucosidase involved in the degradation of cellulosic biomass. Active on lichenan.</text>
</comment>
<comment type="caution">
    <text evidence="19">The sequence shown here is derived from an EMBL/GenBank/DDBJ whole genome shotgun (WGS) entry which is preliminary data.</text>
</comment>
<keyword evidence="10" id="KW-0326">Glycosidase</keyword>
<keyword evidence="20" id="KW-1185">Reference proteome</keyword>
<reference evidence="19 20" key="1">
    <citation type="journal article" date="2015" name="Sci. Rep.">
        <title>Chromosome-level genome map provides insights into diverse defense mechanisms in the medicinal fungus Ganoderma sinense.</title>
        <authorList>
            <person name="Zhu Y."/>
            <person name="Xu J."/>
            <person name="Sun C."/>
            <person name="Zhou S."/>
            <person name="Xu H."/>
            <person name="Nelson D.R."/>
            <person name="Qian J."/>
            <person name="Song J."/>
            <person name="Luo H."/>
            <person name="Xiang L."/>
            <person name="Li Y."/>
            <person name="Xu Z."/>
            <person name="Ji A."/>
            <person name="Wang L."/>
            <person name="Lu S."/>
            <person name="Hayward A."/>
            <person name="Sun W."/>
            <person name="Li X."/>
            <person name="Schwartz D.C."/>
            <person name="Wang Y."/>
            <person name="Chen S."/>
        </authorList>
    </citation>
    <scope>NUCLEOTIDE SEQUENCE [LARGE SCALE GENOMIC DNA]</scope>
    <source>
        <strain evidence="19 20">ZZ0214-1</strain>
    </source>
</reference>
<proteinExistence type="inferred from homology"/>
<evidence type="ECO:0000256" key="3">
    <source>
        <dbReference type="ARBA" id="ARBA00022475"/>
    </source>
</evidence>
<feature type="compositionally biased region" description="Low complexity" evidence="16">
    <location>
        <begin position="85"/>
        <end position="95"/>
    </location>
</feature>
<accession>A0A2G8SRX9</accession>
<evidence type="ECO:0000313" key="20">
    <source>
        <dbReference type="Proteomes" id="UP000230002"/>
    </source>
</evidence>
<dbReference type="EMBL" id="AYKW01000001">
    <property type="protein sequence ID" value="PIL36526.1"/>
    <property type="molecule type" value="Genomic_DNA"/>
</dbReference>
<keyword evidence="6" id="KW-0735">Signal-anchor</keyword>
<comment type="catalytic activity">
    <reaction evidence="12">
        <text>Successive hydrolysis of beta-D-glucose units from the non-reducing ends of (1-&gt;3)-beta-D-glucans, releasing alpha-glucose.</text>
        <dbReference type="EC" id="3.2.1.58"/>
    </reaction>
</comment>
<evidence type="ECO:0000259" key="18">
    <source>
        <dbReference type="Pfam" id="PF00150"/>
    </source>
</evidence>
<evidence type="ECO:0000313" key="19">
    <source>
        <dbReference type="EMBL" id="PIL36526.1"/>
    </source>
</evidence>